<organism evidence="1 2">
    <name type="scientific">Tropilaelaps mercedesae</name>
    <dbReference type="NCBI Taxonomy" id="418985"/>
    <lineage>
        <taxon>Eukaryota</taxon>
        <taxon>Metazoa</taxon>
        <taxon>Ecdysozoa</taxon>
        <taxon>Arthropoda</taxon>
        <taxon>Chelicerata</taxon>
        <taxon>Arachnida</taxon>
        <taxon>Acari</taxon>
        <taxon>Parasitiformes</taxon>
        <taxon>Mesostigmata</taxon>
        <taxon>Gamasina</taxon>
        <taxon>Dermanyssoidea</taxon>
        <taxon>Laelapidae</taxon>
        <taxon>Tropilaelaps</taxon>
    </lineage>
</organism>
<keyword evidence="2" id="KW-1185">Reference proteome</keyword>
<accession>A0A1V9XRK1</accession>
<comment type="caution">
    <text evidence="1">The sequence shown here is derived from an EMBL/GenBank/DDBJ whole genome shotgun (WGS) entry which is preliminary data.</text>
</comment>
<dbReference type="AlphaFoldDB" id="A0A1V9XRK1"/>
<dbReference type="Proteomes" id="UP000192247">
    <property type="component" value="Unassembled WGS sequence"/>
</dbReference>
<evidence type="ECO:0000313" key="1">
    <source>
        <dbReference type="EMBL" id="OQR76120.1"/>
    </source>
</evidence>
<protein>
    <submittedName>
        <fullName evidence="1">Uncharacterized protein</fullName>
    </submittedName>
</protein>
<reference evidence="1 2" key="1">
    <citation type="journal article" date="2017" name="Gigascience">
        <title>Draft genome of the honey bee ectoparasitic mite, Tropilaelaps mercedesae, is shaped by the parasitic life history.</title>
        <authorList>
            <person name="Dong X."/>
            <person name="Armstrong S.D."/>
            <person name="Xia D."/>
            <person name="Makepeace B.L."/>
            <person name="Darby A.C."/>
            <person name="Kadowaki T."/>
        </authorList>
    </citation>
    <scope>NUCLEOTIDE SEQUENCE [LARGE SCALE GENOMIC DNA]</scope>
    <source>
        <strain evidence="1">Wuxi-XJTLU</strain>
    </source>
</reference>
<dbReference type="EMBL" id="MNPL01005283">
    <property type="protein sequence ID" value="OQR76120.1"/>
    <property type="molecule type" value="Genomic_DNA"/>
</dbReference>
<name>A0A1V9XRK1_9ACAR</name>
<gene>
    <name evidence="1" type="ORF">BIW11_03145</name>
</gene>
<proteinExistence type="predicted"/>
<sequence>MLSVRQPSEVATIHRIIRREAGECSSCNLKRFEASMLGHT</sequence>
<evidence type="ECO:0000313" key="2">
    <source>
        <dbReference type="Proteomes" id="UP000192247"/>
    </source>
</evidence>
<dbReference type="InParanoid" id="A0A1V9XRK1"/>